<evidence type="ECO:0000313" key="1">
    <source>
        <dbReference type="EMBL" id="GFT09524.1"/>
    </source>
</evidence>
<protein>
    <submittedName>
        <fullName evidence="1">Uncharacterized protein</fullName>
    </submittedName>
</protein>
<evidence type="ECO:0000313" key="2">
    <source>
        <dbReference type="Proteomes" id="UP000887013"/>
    </source>
</evidence>
<proteinExistence type="predicted"/>
<dbReference type="Proteomes" id="UP000887013">
    <property type="component" value="Unassembled WGS sequence"/>
</dbReference>
<gene>
    <name evidence="1" type="ORF">NPIL_654281</name>
</gene>
<sequence>MPVLQLTRSEYLFLDMCASLSDHYRLRDVPHRRKLGPMSALPGIVNSARIPPSLATKGNISEAFSDLFFAVTKGTSLVQTRVFVTRPFGPLLLTRTTE</sequence>
<reference evidence="1" key="1">
    <citation type="submission" date="2020-08" db="EMBL/GenBank/DDBJ databases">
        <title>Multicomponent nature underlies the extraordinary mechanical properties of spider dragline silk.</title>
        <authorList>
            <person name="Kono N."/>
            <person name="Nakamura H."/>
            <person name="Mori M."/>
            <person name="Yoshida Y."/>
            <person name="Ohtoshi R."/>
            <person name="Malay A.D."/>
            <person name="Moran D.A.P."/>
            <person name="Tomita M."/>
            <person name="Numata K."/>
            <person name="Arakawa K."/>
        </authorList>
    </citation>
    <scope>NUCLEOTIDE SEQUENCE</scope>
</reference>
<dbReference type="AlphaFoldDB" id="A0A8X6NDK4"/>
<dbReference type="EMBL" id="BMAW01103519">
    <property type="protein sequence ID" value="GFT09524.1"/>
    <property type="molecule type" value="Genomic_DNA"/>
</dbReference>
<comment type="caution">
    <text evidence="1">The sequence shown here is derived from an EMBL/GenBank/DDBJ whole genome shotgun (WGS) entry which is preliminary data.</text>
</comment>
<keyword evidence="2" id="KW-1185">Reference proteome</keyword>
<name>A0A8X6NDK4_NEPPI</name>
<organism evidence="1 2">
    <name type="scientific">Nephila pilipes</name>
    <name type="common">Giant wood spider</name>
    <name type="synonym">Nephila maculata</name>
    <dbReference type="NCBI Taxonomy" id="299642"/>
    <lineage>
        <taxon>Eukaryota</taxon>
        <taxon>Metazoa</taxon>
        <taxon>Ecdysozoa</taxon>
        <taxon>Arthropoda</taxon>
        <taxon>Chelicerata</taxon>
        <taxon>Arachnida</taxon>
        <taxon>Araneae</taxon>
        <taxon>Araneomorphae</taxon>
        <taxon>Entelegynae</taxon>
        <taxon>Araneoidea</taxon>
        <taxon>Nephilidae</taxon>
        <taxon>Nephila</taxon>
    </lineage>
</organism>
<accession>A0A8X6NDK4</accession>